<feature type="region of interest" description="Disordered" evidence="1">
    <location>
        <begin position="537"/>
        <end position="571"/>
    </location>
</feature>
<name>A0A5N5EYK2_9ROSA</name>
<dbReference type="Pfam" id="PF03732">
    <property type="entry name" value="Retrotrans_gag"/>
    <property type="match status" value="1"/>
</dbReference>
<evidence type="ECO:0000259" key="2">
    <source>
        <dbReference type="Pfam" id="PF03732"/>
    </source>
</evidence>
<feature type="compositionally biased region" description="Basic and acidic residues" evidence="1">
    <location>
        <begin position="537"/>
        <end position="547"/>
    </location>
</feature>
<evidence type="ECO:0000256" key="1">
    <source>
        <dbReference type="SAM" id="MobiDB-lite"/>
    </source>
</evidence>
<dbReference type="Proteomes" id="UP000327157">
    <property type="component" value="Chromosome 7"/>
</dbReference>
<feature type="domain" description="Retrotransposon gag" evidence="2">
    <location>
        <begin position="222"/>
        <end position="301"/>
    </location>
</feature>
<dbReference type="PANTHER" id="PTHR33437:SF2">
    <property type="entry name" value="OS06G0361200 PROTEIN"/>
    <property type="match status" value="1"/>
</dbReference>
<comment type="caution">
    <text evidence="3">The sequence shown here is derived from an EMBL/GenBank/DDBJ whole genome shotgun (WGS) entry which is preliminary data.</text>
</comment>
<reference evidence="3 4" key="1">
    <citation type="submission" date="2019-09" db="EMBL/GenBank/DDBJ databases">
        <authorList>
            <person name="Ou C."/>
        </authorList>
    </citation>
    <scope>NUCLEOTIDE SEQUENCE [LARGE SCALE GENOMIC DNA]</scope>
    <source>
        <strain evidence="3">S2</strain>
        <tissue evidence="3">Leaf</tissue>
    </source>
</reference>
<proteinExistence type="predicted"/>
<reference evidence="3 4" key="3">
    <citation type="submission" date="2019-11" db="EMBL/GenBank/DDBJ databases">
        <title>A de novo genome assembly of a pear dwarfing rootstock.</title>
        <authorList>
            <person name="Wang F."/>
            <person name="Wang J."/>
            <person name="Li S."/>
            <person name="Zhang Y."/>
            <person name="Fang M."/>
            <person name="Ma L."/>
            <person name="Zhao Y."/>
            <person name="Jiang S."/>
        </authorList>
    </citation>
    <scope>NUCLEOTIDE SEQUENCE [LARGE SCALE GENOMIC DNA]</scope>
    <source>
        <strain evidence="3">S2</strain>
        <tissue evidence="3">Leaf</tissue>
    </source>
</reference>
<protein>
    <recommendedName>
        <fullName evidence="2">Retrotransposon gag domain-containing protein</fullName>
    </recommendedName>
</protein>
<dbReference type="InterPro" id="IPR005162">
    <property type="entry name" value="Retrotrans_gag_dom"/>
</dbReference>
<evidence type="ECO:0000313" key="4">
    <source>
        <dbReference type="Proteomes" id="UP000327157"/>
    </source>
</evidence>
<dbReference type="EMBL" id="SMOL01000781">
    <property type="protein sequence ID" value="KAB2595807.1"/>
    <property type="molecule type" value="Genomic_DNA"/>
</dbReference>
<gene>
    <name evidence="3" type="ORF">D8674_031257</name>
</gene>
<evidence type="ECO:0000313" key="3">
    <source>
        <dbReference type="EMBL" id="KAB2595807.1"/>
    </source>
</evidence>
<dbReference type="AlphaFoldDB" id="A0A5N5EYK2"/>
<organism evidence="3 4">
    <name type="scientific">Pyrus ussuriensis x Pyrus communis</name>
    <dbReference type="NCBI Taxonomy" id="2448454"/>
    <lineage>
        <taxon>Eukaryota</taxon>
        <taxon>Viridiplantae</taxon>
        <taxon>Streptophyta</taxon>
        <taxon>Embryophyta</taxon>
        <taxon>Tracheophyta</taxon>
        <taxon>Spermatophyta</taxon>
        <taxon>Magnoliopsida</taxon>
        <taxon>eudicotyledons</taxon>
        <taxon>Gunneridae</taxon>
        <taxon>Pentapetalae</taxon>
        <taxon>rosids</taxon>
        <taxon>fabids</taxon>
        <taxon>Rosales</taxon>
        <taxon>Rosaceae</taxon>
        <taxon>Amygdaloideae</taxon>
        <taxon>Maleae</taxon>
        <taxon>Pyrus</taxon>
    </lineage>
</organism>
<feature type="compositionally biased region" description="Polar residues" evidence="1">
    <location>
        <begin position="62"/>
        <end position="76"/>
    </location>
</feature>
<reference evidence="4" key="2">
    <citation type="submission" date="2019-10" db="EMBL/GenBank/DDBJ databases">
        <title>A de novo genome assembly of a pear dwarfing rootstock.</title>
        <authorList>
            <person name="Wang F."/>
            <person name="Wang J."/>
            <person name="Li S."/>
            <person name="Zhang Y."/>
            <person name="Fang M."/>
            <person name="Ma L."/>
            <person name="Zhao Y."/>
            <person name="Jiang S."/>
        </authorList>
    </citation>
    <scope>NUCLEOTIDE SEQUENCE [LARGE SCALE GENOMIC DNA]</scope>
</reference>
<feature type="region of interest" description="Disordered" evidence="1">
    <location>
        <begin position="56"/>
        <end position="78"/>
    </location>
</feature>
<accession>A0A5N5EYK2</accession>
<keyword evidence="4" id="KW-1185">Reference proteome</keyword>
<dbReference type="OrthoDB" id="1166206at2759"/>
<sequence>MASSKRQAIFATIEGRILSTSAANQQSIGSITAPQHAASKRKSIINLTSLRAPKHAAGAHKITSQNGQRGSSSTPWMSERKSCPLVAQVMTIGVTSIEKQLAQISEVIARLPRTTKEKDLQITALINRLEAQDDEKVDRDPKVDPLNRKVNEEEKSLVEKVEEKPDQATTLIGYLSIQHIQDMITNTVRTQVRGTSQDALLYSKPYTKRIDGLRMSTGIVFNWYMDLESESINSWEQLEREFLNHFYNARRNVSMLKLTNTKQWKDELVIDYINRWRTLNLNCKDIFLETSSIDMCVQGMQWGLHYILQGIKPWTFEEPKVEKAAWKPTKEAMTVNIAPAKISTQGKAIETEAFRDQEMRRRTLNELKEKTYPFLNSDVVAMLKNLLDKKVIILPECKRAEEMNRTDSPSSPSSVSELGLMLESTTLLQDVKLQHQDSSLTACNAQSSFTAASKGQPSSQQLQAITSRALHHHLALPLILTSKDTLLQLNPLQASPLPLQVAAFHPMQRANNGVVTVQIMVSREANEKWSACEECSTARKPTEEPSRAMHATISKSKGKKKRGSGDRIIEK</sequence>
<dbReference type="PANTHER" id="PTHR33437">
    <property type="entry name" value="OS06G0361200 PROTEIN"/>
    <property type="match status" value="1"/>
</dbReference>